<reference evidence="2" key="1">
    <citation type="submission" date="2020-09" db="EMBL/GenBank/DDBJ databases">
        <title>Genome-Enabled Discovery of Anthraquinone Biosynthesis in Senna tora.</title>
        <authorList>
            <person name="Kang S.-H."/>
            <person name="Pandey R.P."/>
            <person name="Lee C.-M."/>
            <person name="Sim J.-S."/>
            <person name="Jeong J.-T."/>
            <person name="Choi B.-S."/>
            <person name="Jung M."/>
            <person name="Ginzburg D."/>
            <person name="Zhao K."/>
            <person name="Won S.Y."/>
            <person name="Oh T.-J."/>
            <person name="Yu Y."/>
            <person name="Kim N.-H."/>
            <person name="Lee O.R."/>
            <person name="Lee T.-H."/>
            <person name="Bashyal P."/>
            <person name="Kim T.-S."/>
            <person name="Lee W.-H."/>
            <person name="Kawkins C."/>
            <person name="Kim C.-K."/>
            <person name="Kim J.S."/>
            <person name="Ahn B.O."/>
            <person name="Rhee S.Y."/>
            <person name="Sohng J.K."/>
        </authorList>
    </citation>
    <scope>NUCLEOTIDE SEQUENCE</scope>
    <source>
        <tissue evidence="2">Leaf</tissue>
    </source>
</reference>
<evidence type="ECO:0000256" key="1">
    <source>
        <dbReference type="SAM" id="MobiDB-lite"/>
    </source>
</evidence>
<keyword evidence="3" id="KW-1185">Reference proteome</keyword>
<sequence>MPFAEPKRKHKTIPKTPQPPHNLHNQVRPTVTYYQSRSFSRKRDQ</sequence>
<comment type="caution">
    <text evidence="2">The sequence shown here is derived from an EMBL/GenBank/DDBJ whole genome shotgun (WGS) entry which is preliminary data.</text>
</comment>
<evidence type="ECO:0000313" key="2">
    <source>
        <dbReference type="EMBL" id="KAF7815246.1"/>
    </source>
</evidence>
<organism evidence="2 3">
    <name type="scientific">Senna tora</name>
    <dbReference type="NCBI Taxonomy" id="362788"/>
    <lineage>
        <taxon>Eukaryota</taxon>
        <taxon>Viridiplantae</taxon>
        <taxon>Streptophyta</taxon>
        <taxon>Embryophyta</taxon>
        <taxon>Tracheophyta</taxon>
        <taxon>Spermatophyta</taxon>
        <taxon>Magnoliopsida</taxon>
        <taxon>eudicotyledons</taxon>
        <taxon>Gunneridae</taxon>
        <taxon>Pentapetalae</taxon>
        <taxon>rosids</taxon>
        <taxon>fabids</taxon>
        <taxon>Fabales</taxon>
        <taxon>Fabaceae</taxon>
        <taxon>Caesalpinioideae</taxon>
        <taxon>Cassia clade</taxon>
        <taxon>Senna</taxon>
    </lineage>
</organism>
<proteinExistence type="predicted"/>
<gene>
    <name evidence="2" type="ORF">G2W53_029215</name>
</gene>
<protein>
    <submittedName>
        <fullName evidence="2">Uncharacterized protein</fullName>
    </submittedName>
</protein>
<name>A0A834T525_9FABA</name>
<dbReference type="Proteomes" id="UP000634136">
    <property type="component" value="Unassembled WGS sequence"/>
</dbReference>
<accession>A0A834T525</accession>
<evidence type="ECO:0000313" key="3">
    <source>
        <dbReference type="Proteomes" id="UP000634136"/>
    </source>
</evidence>
<feature type="compositionally biased region" description="Polar residues" evidence="1">
    <location>
        <begin position="23"/>
        <end position="38"/>
    </location>
</feature>
<dbReference type="AlphaFoldDB" id="A0A834T525"/>
<dbReference type="EMBL" id="JAAIUW010000009">
    <property type="protein sequence ID" value="KAF7815246.1"/>
    <property type="molecule type" value="Genomic_DNA"/>
</dbReference>
<feature type="region of interest" description="Disordered" evidence="1">
    <location>
        <begin position="1"/>
        <end position="45"/>
    </location>
</feature>